<dbReference type="Proteomes" id="UP000293846">
    <property type="component" value="Unassembled WGS sequence"/>
</dbReference>
<keyword evidence="2" id="KW-1185">Reference proteome</keyword>
<protein>
    <submittedName>
        <fullName evidence="1">Uncharacterized protein</fullName>
    </submittedName>
</protein>
<dbReference type="RefSeq" id="WP_057767870.1">
    <property type="nucleotide sequence ID" value="NZ_CP183326.1"/>
</dbReference>
<dbReference type="EMBL" id="SJTH01000029">
    <property type="protein sequence ID" value="TCJ02641.1"/>
    <property type="molecule type" value="Genomic_DNA"/>
</dbReference>
<organism evidence="1 2">
    <name type="scientific">Cytobacillus praedii</name>
    <dbReference type="NCBI Taxonomy" id="1742358"/>
    <lineage>
        <taxon>Bacteria</taxon>
        <taxon>Bacillati</taxon>
        <taxon>Bacillota</taxon>
        <taxon>Bacilli</taxon>
        <taxon>Bacillales</taxon>
        <taxon>Bacillaceae</taxon>
        <taxon>Cytobacillus</taxon>
    </lineage>
</organism>
<accession>A0A4V2NU22</accession>
<reference evidence="1 2" key="1">
    <citation type="submission" date="2019-03" db="EMBL/GenBank/DDBJ databases">
        <authorList>
            <person name="Jensen L."/>
            <person name="Storgaard J."/>
            <person name="Sulaj E."/>
            <person name="Schramm A."/>
            <person name="Marshall I.P.G."/>
        </authorList>
    </citation>
    <scope>NUCLEOTIDE SEQUENCE [LARGE SCALE GENOMIC DNA]</scope>
    <source>
        <strain evidence="1 2">2017H2G3</strain>
    </source>
</reference>
<dbReference type="OrthoDB" id="9995206at2"/>
<dbReference type="AlphaFoldDB" id="A0A4V2NU22"/>
<gene>
    <name evidence="1" type="ORF">E0Y62_18345</name>
</gene>
<evidence type="ECO:0000313" key="1">
    <source>
        <dbReference type="EMBL" id="TCJ02641.1"/>
    </source>
</evidence>
<sequence length="259" mass="29964">MKKLSALFLVLIILSGCTREFTEDYTVKYKDFLDYTLGDWTVLNTSNEHNKAIAAGDYNENFIAWEIAYEDNEGNKQIFHMENDDPLLNSIGPHLNALYTKKIRAIVGDAPESIYLNNSNLSGSMMNIAYDENPDKLFENYKDIYKFKDITLQSVFDNSPLYLIVNFDFPEALTDGEELKIVNETKEKILASVPNVNMMIKRFEGGKVFDYYINGEKIFLEEHALYAEYVEKGIGDKYLFEEILRNTVPHFDIEFLVED</sequence>
<name>A0A4V2NU22_9BACI</name>
<evidence type="ECO:0000313" key="2">
    <source>
        <dbReference type="Proteomes" id="UP000293846"/>
    </source>
</evidence>
<comment type="caution">
    <text evidence="1">The sequence shown here is derived from an EMBL/GenBank/DDBJ whole genome shotgun (WGS) entry which is preliminary data.</text>
</comment>
<proteinExistence type="predicted"/>
<dbReference type="PROSITE" id="PS51257">
    <property type="entry name" value="PROKAR_LIPOPROTEIN"/>
    <property type="match status" value="1"/>
</dbReference>